<dbReference type="AlphaFoldDB" id="M2QKU2"/>
<evidence type="ECO:0000313" key="2">
    <source>
        <dbReference type="Proteomes" id="UP000016930"/>
    </source>
</evidence>
<keyword evidence="2" id="KW-1185">Reference proteome</keyword>
<name>M2QKU2_CERS8</name>
<organism evidence="1 2">
    <name type="scientific">Ceriporiopsis subvermispora (strain B)</name>
    <name type="common">White-rot fungus</name>
    <name type="synonym">Gelatoporia subvermispora</name>
    <dbReference type="NCBI Taxonomy" id="914234"/>
    <lineage>
        <taxon>Eukaryota</taxon>
        <taxon>Fungi</taxon>
        <taxon>Dikarya</taxon>
        <taxon>Basidiomycota</taxon>
        <taxon>Agaricomycotina</taxon>
        <taxon>Agaricomycetes</taxon>
        <taxon>Polyporales</taxon>
        <taxon>Gelatoporiaceae</taxon>
        <taxon>Gelatoporia</taxon>
    </lineage>
</organism>
<evidence type="ECO:0000313" key="1">
    <source>
        <dbReference type="EMBL" id="EMD37648.1"/>
    </source>
</evidence>
<protein>
    <submittedName>
        <fullName evidence="1">Uncharacterized protein</fullName>
    </submittedName>
</protein>
<reference evidence="1 2" key="1">
    <citation type="journal article" date="2012" name="Proc. Natl. Acad. Sci. U.S.A.">
        <title>Comparative genomics of Ceriporiopsis subvermispora and Phanerochaete chrysosporium provide insight into selective ligninolysis.</title>
        <authorList>
            <person name="Fernandez-Fueyo E."/>
            <person name="Ruiz-Duenas F.J."/>
            <person name="Ferreira P."/>
            <person name="Floudas D."/>
            <person name="Hibbett D.S."/>
            <person name="Canessa P."/>
            <person name="Larrondo L.F."/>
            <person name="James T.Y."/>
            <person name="Seelenfreund D."/>
            <person name="Lobos S."/>
            <person name="Polanco R."/>
            <person name="Tello M."/>
            <person name="Honda Y."/>
            <person name="Watanabe T."/>
            <person name="Watanabe T."/>
            <person name="Ryu J.S."/>
            <person name="Kubicek C.P."/>
            <person name="Schmoll M."/>
            <person name="Gaskell J."/>
            <person name="Hammel K.E."/>
            <person name="St John F.J."/>
            <person name="Vanden Wymelenberg A."/>
            <person name="Sabat G."/>
            <person name="Splinter BonDurant S."/>
            <person name="Syed K."/>
            <person name="Yadav J.S."/>
            <person name="Doddapaneni H."/>
            <person name="Subramanian V."/>
            <person name="Lavin J.L."/>
            <person name="Oguiza J.A."/>
            <person name="Perez G."/>
            <person name="Pisabarro A.G."/>
            <person name="Ramirez L."/>
            <person name="Santoyo F."/>
            <person name="Master E."/>
            <person name="Coutinho P.M."/>
            <person name="Henrissat B."/>
            <person name="Lombard V."/>
            <person name="Magnuson J.K."/>
            <person name="Kuees U."/>
            <person name="Hori C."/>
            <person name="Igarashi K."/>
            <person name="Samejima M."/>
            <person name="Held B.W."/>
            <person name="Barry K.W."/>
            <person name="LaButti K.M."/>
            <person name="Lapidus A."/>
            <person name="Lindquist E.A."/>
            <person name="Lucas S.M."/>
            <person name="Riley R."/>
            <person name="Salamov A.A."/>
            <person name="Hoffmeister D."/>
            <person name="Schwenk D."/>
            <person name="Hadar Y."/>
            <person name="Yarden O."/>
            <person name="de Vries R.P."/>
            <person name="Wiebenga A."/>
            <person name="Stenlid J."/>
            <person name="Eastwood D."/>
            <person name="Grigoriev I.V."/>
            <person name="Berka R.M."/>
            <person name="Blanchette R.A."/>
            <person name="Kersten P."/>
            <person name="Martinez A.T."/>
            <person name="Vicuna R."/>
            <person name="Cullen D."/>
        </authorList>
    </citation>
    <scope>NUCLEOTIDE SEQUENCE [LARGE SCALE GENOMIC DNA]</scope>
    <source>
        <strain evidence="1 2">B</strain>
    </source>
</reference>
<dbReference type="Proteomes" id="UP000016930">
    <property type="component" value="Unassembled WGS sequence"/>
</dbReference>
<sequence>MNMLQKAFDLPKKGQYKKQLKAERGIFLTTFCLFMSANGTDVNAPRSYVVW</sequence>
<dbReference type="EMBL" id="KB445796">
    <property type="protein sequence ID" value="EMD37648.1"/>
    <property type="molecule type" value="Genomic_DNA"/>
</dbReference>
<dbReference type="HOGENOM" id="CLU_3106172_0_0_1"/>
<gene>
    <name evidence="1" type="ORF">CERSUDRAFT_65268</name>
</gene>
<proteinExistence type="predicted"/>
<accession>M2QKU2</accession>